<accession>A0A2V1DBG4</accession>
<proteinExistence type="predicted"/>
<name>A0A2V1DBG4_9PLEO</name>
<reference evidence="1 2" key="1">
    <citation type="journal article" date="2018" name="Sci. Rep.">
        <title>Comparative genomics provides insights into the lifestyle and reveals functional heterogeneity of dark septate endophytic fungi.</title>
        <authorList>
            <person name="Knapp D.G."/>
            <person name="Nemeth J.B."/>
            <person name="Barry K."/>
            <person name="Hainaut M."/>
            <person name="Henrissat B."/>
            <person name="Johnson J."/>
            <person name="Kuo A."/>
            <person name="Lim J.H.P."/>
            <person name="Lipzen A."/>
            <person name="Nolan M."/>
            <person name="Ohm R.A."/>
            <person name="Tamas L."/>
            <person name="Grigoriev I.V."/>
            <person name="Spatafora J.W."/>
            <person name="Nagy L.G."/>
            <person name="Kovacs G.M."/>
        </authorList>
    </citation>
    <scope>NUCLEOTIDE SEQUENCE [LARGE SCALE GENOMIC DNA]</scope>
    <source>
        <strain evidence="1 2">DSE2036</strain>
    </source>
</reference>
<dbReference type="AlphaFoldDB" id="A0A2V1DBG4"/>
<dbReference type="Proteomes" id="UP000244855">
    <property type="component" value="Unassembled WGS sequence"/>
</dbReference>
<organism evidence="1 2">
    <name type="scientific">Periconia macrospinosa</name>
    <dbReference type="NCBI Taxonomy" id="97972"/>
    <lineage>
        <taxon>Eukaryota</taxon>
        <taxon>Fungi</taxon>
        <taxon>Dikarya</taxon>
        <taxon>Ascomycota</taxon>
        <taxon>Pezizomycotina</taxon>
        <taxon>Dothideomycetes</taxon>
        <taxon>Pleosporomycetidae</taxon>
        <taxon>Pleosporales</taxon>
        <taxon>Massarineae</taxon>
        <taxon>Periconiaceae</taxon>
        <taxon>Periconia</taxon>
    </lineage>
</organism>
<protein>
    <submittedName>
        <fullName evidence="1">Uncharacterized protein</fullName>
    </submittedName>
</protein>
<gene>
    <name evidence="1" type="ORF">DM02DRAFT_675495</name>
</gene>
<dbReference type="OrthoDB" id="3795018at2759"/>
<evidence type="ECO:0000313" key="1">
    <source>
        <dbReference type="EMBL" id="PVH95450.1"/>
    </source>
</evidence>
<dbReference type="EMBL" id="KZ805496">
    <property type="protein sequence ID" value="PVH95450.1"/>
    <property type="molecule type" value="Genomic_DNA"/>
</dbReference>
<keyword evidence="2" id="KW-1185">Reference proteome</keyword>
<sequence length="261" mass="30073">MPPHHTAQGTARLHTSLHQLIIFESDIATLKHLRLACRNFNALIEVYGISIHVKNLARAYTQDLVDCFDIQWRERNHLTACFITDGRILDARWCLHIYESSTVQTESTLFVPSYRWMAAVRLRVTGYYPVMGLGIMWHLHDCATQEMCLDFGHDALHSAAYMSAITIEYPQLEDLEARILRKQIAFVGLFYALGFCVPVLHESRAFTPKSIFDALNRNFELYCDSMAIGSCQTDAQWADWKSSHEQRSGADWISRWPLFIL</sequence>
<evidence type="ECO:0000313" key="2">
    <source>
        <dbReference type="Proteomes" id="UP000244855"/>
    </source>
</evidence>